<dbReference type="RefSeq" id="XP_049147905.1">
    <property type="nucleotide sequence ID" value="XM_049290760.1"/>
</dbReference>
<evidence type="ECO:0000313" key="6">
    <source>
        <dbReference type="EMBL" id="UQC86293.1"/>
    </source>
</evidence>
<feature type="transmembrane region" description="Helical" evidence="4">
    <location>
        <begin position="457"/>
        <end position="476"/>
    </location>
</feature>
<dbReference type="PANTHER" id="PTHR11360">
    <property type="entry name" value="MONOCARBOXYLATE TRANSPORTER"/>
    <property type="match status" value="1"/>
</dbReference>
<feature type="region of interest" description="Disordered" evidence="3">
    <location>
        <begin position="355"/>
        <end position="389"/>
    </location>
</feature>
<evidence type="ECO:0000259" key="5">
    <source>
        <dbReference type="PROSITE" id="PS50850"/>
    </source>
</evidence>
<keyword evidence="4" id="KW-0472">Membrane</keyword>
<evidence type="ECO:0000256" key="3">
    <source>
        <dbReference type="SAM" id="MobiDB-lite"/>
    </source>
</evidence>
<dbReference type="EMBL" id="CP019478">
    <property type="protein sequence ID" value="UQC86293.1"/>
    <property type="molecule type" value="Genomic_DNA"/>
</dbReference>
<sequence length="805" mass="88377">MNDDRSLCAHYLTGEEFWGIIILDRIHSIKSPLEVPSQSAFYARCDRQILPPVLVLVRKIEFLEWARQSEQPLPVPPPLLIFSESLWLTCSGRLPIVKSNLMNGNDGKAGLSRALSEKVLFGPASMATTVTLNLNNTTDSDDCTSFLHYHLNLVTTISSSQRPVPKTHDQWSMENGRNMVRSGPTHFGRLSNPLHSGQHNPGLCPSGDPTRAADQSRFRQHILNVVGHPSERRWEELFIPKEEFETVLFRCHTEAPHLIFGLNQYKTIGSSWAFDNAIFCLDERKKTWLGSILPTAEPRFSTETLHCPIDANSHTPFQSLKLSFVLYFSTMASTSNESPRDQEKDASTREAAIDTSVIATDNTSSNDSPPTSSSQASPTAEKSTTTPAGPPDGGLQAWLHILGSFFIYFNTWGKQDRSLGSRFTRCNHRLISSFGAFQAYYQSDLLKNNTAFEISTIGSLQNFLMVFLGFIIGPIYDLGYSRYLLVVVGSILVLIGLILQAFCQNLWQFLLCQGLIIGLGTGCLSTLGVALPSQWFSTRLALANGIAANGSGVGGLVLPAMFRAIQPKIGFRWTVLVFALIALVTLGVANLVIKTSKLKIPLKRRPLVDKSVFHDLPFLLFLGACCLLFLGMYTPYVYVQSYALENHMASENVALYLLSMLNGASIVGRIIPNFFAPYIGIMNMIASAVFVMSIAAFCFAATNSQASLIAVTMVYGFFSGTFFGLQPTTFVKLTADKSYMGTRFGMAFTVMSVALLFGSPIAGALSRSHGYLSGWIWSGCCLAASGVTICISRGFAGGWKLNKAV</sequence>
<keyword evidence="4" id="KW-1133">Transmembrane helix</keyword>
<dbReference type="GeneID" id="73345770"/>
<feature type="transmembrane region" description="Helical" evidence="4">
    <location>
        <begin position="542"/>
        <end position="565"/>
    </location>
</feature>
<dbReference type="KEGG" id="clup:CLUP02_11793"/>
<feature type="transmembrane region" description="Helical" evidence="4">
    <location>
        <begin position="745"/>
        <end position="763"/>
    </location>
</feature>
<evidence type="ECO:0000256" key="4">
    <source>
        <dbReference type="SAM" id="Phobius"/>
    </source>
</evidence>
<evidence type="ECO:0000313" key="7">
    <source>
        <dbReference type="Proteomes" id="UP000830671"/>
    </source>
</evidence>
<organism evidence="6 7">
    <name type="scientific">Colletotrichum lupini</name>
    <dbReference type="NCBI Taxonomy" id="145971"/>
    <lineage>
        <taxon>Eukaryota</taxon>
        <taxon>Fungi</taxon>
        <taxon>Dikarya</taxon>
        <taxon>Ascomycota</taxon>
        <taxon>Pezizomycotina</taxon>
        <taxon>Sordariomycetes</taxon>
        <taxon>Hypocreomycetidae</taxon>
        <taxon>Glomerellales</taxon>
        <taxon>Glomerellaceae</taxon>
        <taxon>Colletotrichum</taxon>
        <taxon>Colletotrichum acutatum species complex</taxon>
    </lineage>
</organism>
<feature type="domain" description="Major facilitator superfamily (MFS) profile" evidence="5">
    <location>
        <begin position="396"/>
        <end position="805"/>
    </location>
</feature>
<comment type="subcellular location">
    <subcellularLocation>
        <location evidence="1">Membrane</location>
        <topology evidence="1">Multi-pass membrane protein</topology>
    </subcellularLocation>
</comment>
<feature type="transmembrane region" description="Helical" evidence="4">
    <location>
        <begin position="508"/>
        <end position="530"/>
    </location>
</feature>
<keyword evidence="7" id="KW-1185">Reference proteome</keyword>
<dbReference type="InterPro" id="IPR050327">
    <property type="entry name" value="Proton-linked_MCT"/>
</dbReference>
<evidence type="ECO:0000256" key="1">
    <source>
        <dbReference type="ARBA" id="ARBA00004141"/>
    </source>
</evidence>
<dbReference type="GO" id="GO:0016020">
    <property type="term" value="C:membrane"/>
    <property type="evidence" value="ECO:0007669"/>
    <property type="project" value="UniProtKB-SubCell"/>
</dbReference>
<reference evidence="6" key="1">
    <citation type="journal article" date="2021" name="Mol. Plant Microbe Interact.">
        <title>Complete Genome Sequence of the Plant-Pathogenic Fungus Colletotrichum lupini.</title>
        <authorList>
            <person name="Baroncelli R."/>
            <person name="Pensec F."/>
            <person name="Da Lio D."/>
            <person name="Boufleur T."/>
            <person name="Vicente I."/>
            <person name="Sarrocco S."/>
            <person name="Picot A."/>
            <person name="Baraldi E."/>
            <person name="Sukno S."/>
            <person name="Thon M."/>
            <person name="Le Floch G."/>
        </authorList>
    </citation>
    <scope>NUCLEOTIDE SEQUENCE</scope>
    <source>
        <strain evidence="6">IMI 504893</strain>
    </source>
</reference>
<keyword evidence="4" id="KW-0812">Transmembrane</keyword>
<dbReference type="AlphaFoldDB" id="A0A9Q8SZA2"/>
<feature type="transmembrane region" description="Helical" evidence="4">
    <location>
        <begin position="571"/>
        <end position="593"/>
    </location>
</feature>
<name>A0A9Q8SZA2_9PEZI</name>
<protein>
    <submittedName>
        <fullName evidence="6">Major facilitator superfamily transporter</fullName>
    </submittedName>
</protein>
<feature type="transmembrane region" description="Helical" evidence="4">
    <location>
        <begin position="708"/>
        <end position="725"/>
    </location>
</feature>
<feature type="transmembrane region" description="Helical" evidence="4">
    <location>
        <begin position="678"/>
        <end position="702"/>
    </location>
</feature>
<dbReference type="InterPro" id="IPR011701">
    <property type="entry name" value="MFS"/>
</dbReference>
<dbReference type="Proteomes" id="UP000830671">
    <property type="component" value="Chromosome 6"/>
</dbReference>
<proteinExistence type="inferred from homology"/>
<dbReference type="Gene3D" id="1.20.1250.20">
    <property type="entry name" value="MFS general substrate transporter like domains"/>
    <property type="match status" value="1"/>
</dbReference>
<feature type="transmembrane region" description="Helical" evidence="4">
    <location>
        <begin position="775"/>
        <end position="796"/>
    </location>
</feature>
<dbReference type="GO" id="GO:0022857">
    <property type="term" value="F:transmembrane transporter activity"/>
    <property type="evidence" value="ECO:0007669"/>
    <property type="project" value="InterPro"/>
</dbReference>
<dbReference type="InterPro" id="IPR020846">
    <property type="entry name" value="MFS_dom"/>
</dbReference>
<feature type="compositionally biased region" description="Low complexity" evidence="3">
    <location>
        <begin position="360"/>
        <end position="380"/>
    </location>
</feature>
<dbReference type="SUPFAM" id="SSF103473">
    <property type="entry name" value="MFS general substrate transporter"/>
    <property type="match status" value="1"/>
</dbReference>
<dbReference type="Pfam" id="PF07690">
    <property type="entry name" value="MFS_1"/>
    <property type="match status" value="1"/>
</dbReference>
<evidence type="ECO:0000256" key="2">
    <source>
        <dbReference type="ARBA" id="ARBA00006727"/>
    </source>
</evidence>
<dbReference type="InterPro" id="IPR036259">
    <property type="entry name" value="MFS_trans_sf"/>
</dbReference>
<comment type="similarity">
    <text evidence="2">Belongs to the major facilitator superfamily. Monocarboxylate porter (TC 2.A.1.13) family.</text>
</comment>
<dbReference type="CDD" id="cd17352">
    <property type="entry name" value="MFS_MCT_SLC16"/>
    <property type="match status" value="1"/>
</dbReference>
<gene>
    <name evidence="6" type="ORF">CLUP02_11793</name>
</gene>
<feature type="transmembrane region" description="Helical" evidence="4">
    <location>
        <begin position="613"/>
        <end position="633"/>
    </location>
</feature>
<feature type="transmembrane region" description="Helical" evidence="4">
    <location>
        <begin position="483"/>
        <end position="502"/>
    </location>
</feature>
<feature type="transmembrane region" description="Helical" evidence="4">
    <location>
        <begin position="653"/>
        <end position="671"/>
    </location>
</feature>
<accession>A0A9Q8SZA2</accession>
<dbReference type="PANTHER" id="PTHR11360:SF234">
    <property type="entry name" value="MFS-TYPE TRANSPORTER DBAD-RELATED"/>
    <property type="match status" value="1"/>
</dbReference>
<dbReference type="PROSITE" id="PS50850">
    <property type="entry name" value="MFS"/>
    <property type="match status" value="1"/>
</dbReference>